<dbReference type="SUPFAM" id="SSF50998">
    <property type="entry name" value="Quinoprotein alcohol dehydrogenase-like"/>
    <property type="match status" value="1"/>
</dbReference>
<dbReference type="GO" id="GO:0005737">
    <property type="term" value="C:cytoplasm"/>
    <property type="evidence" value="ECO:0007669"/>
    <property type="project" value="UniProtKB-SubCell"/>
</dbReference>
<protein>
    <recommendedName>
        <fullName evidence="5">Elongator complex protein 2</fullName>
    </recommendedName>
</protein>
<dbReference type="FunFam" id="2.130.10.10:FF:000958">
    <property type="entry name" value="Elongator acetyltransferase complex subunit 2"/>
    <property type="match status" value="1"/>
</dbReference>
<evidence type="ECO:0000256" key="7">
    <source>
        <dbReference type="ARBA" id="ARBA00022574"/>
    </source>
</evidence>
<dbReference type="GeneID" id="103257811"/>
<dbReference type="RefSeq" id="XP_021566804.1">
    <property type="nucleotide sequence ID" value="XM_021711129.1"/>
</dbReference>
<comment type="subcellular location">
    <subcellularLocation>
        <location evidence="2">Cytoplasm</location>
    </subcellularLocation>
    <subcellularLocation>
        <location evidence="1">Nucleus</location>
    </subcellularLocation>
</comment>
<evidence type="ECO:0000256" key="11">
    <source>
        <dbReference type="PROSITE-ProRule" id="PRU00221"/>
    </source>
</evidence>
<dbReference type="GO" id="GO:0005634">
    <property type="term" value="C:nucleus"/>
    <property type="evidence" value="ECO:0007669"/>
    <property type="project" value="UniProtKB-SubCell"/>
</dbReference>
<name>A0A3Q0DR98_CARSF</name>
<reference evidence="13" key="1">
    <citation type="submission" date="2025-08" db="UniProtKB">
        <authorList>
            <consortium name="RefSeq"/>
        </authorList>
    </citation>
    <scope>IDENTIFICATION</scope>
</reference>
<evidence type="ECO:0000313" key="12">
    <source>
        <dbReference type="Proteomes" id="UP000189704"/>
    </source>
</evidence>
<evidence type="ECO:0000256" key="6">
    <source>
        <dbReference type="ARBA" id="ARBA00022490"/>
    </source>
</evidence>
<keyword evidence="7 11" id="KW-0853">WD repeat</keyword>
<keyword evidence="8" id="KW-0819">tRNA processing</keyword>
<evidence type="ECO:0000256" key="4">
    <source>
        <dbReference type="ARBA" id="ARBA00005881"/>
    </source>
</evidence>
<evidence type="ECO:0000256" key="2">
    <source>
        <dbReference type="ARBA" id="ARBA00004496"/>
    </source>
</evidence>
<dbReference type="GO" id="GO:0033588">
    <property type="term" value="C:elongator holoenzyme complex"/>
    <property type="evidence" value="ECO:0007669"/>
    <property type="project" value="InterPro"/>
</dbReference>
<dbReference type="PANTHER" id="PTHR44111">
    <property type="entry name" value="ELONGATOR COMPLEX PROTEIN 2"/>
    <property type="match status" value="1"/>
</dbReference>
<keyword evidence="10" id="KW-0539">Nucleus</keyword>
<dbReference type="PROSITE" id="PS50082">
    <property type="entry name" value="WD_REPEATS_2"/>
    <property type="match status" value="5"/>
</dbReference>
<dbReference type="SUPFAM" id="SSF50978">
    <property type="entry name" value="WD40 repeat-like"/>
    <property type="match status" value="2"/>
</dbReference>
<feature type="repeat" description="WD" evidence="11">
    <location>
        <begin position="540"/>
        <end position="572"/>
    </location>
</feature>
<dbReference type="SMART" id="SM00320">
    <property type="entry name" value="WD40"/>
    <property type="match status" value="10"/>
</dbReference>
<dbReference type="FunFam" id="2.130.10.10:FF:000844">
    <property type="entry name" value="Elongator acetyltransferase complex subunit 2"/>
    <property type="match status" value="1"/>
</dbReference>
<keyword evidence="12" id="KW-1185">Reference proteome</keyword>
<dbReference type="CTD" id="55250"/>
<keyword evidence="6" id="KW-0963">Cytoplasm</keyword>
<evidence type="ECO:0000256" key="8">
    <source>
        <dbReference type="ARBA" id="ARBA00022694"/>
    </source>
</evidence>
<evidence type="ECO:0000256" key="9">
    <source>
        <dbReference type="ARBA" id="ARBA00022737"/>
    </source>
</evidence>
<keyword evidence="9" id="KW-0677">Repeat</keyword>
<dbReference type="AlphaFoldDB" id="A0A3Q0DR98"/>
<dbReference type="PROSITE" id="PS50294">
    <property type="entry name" value="WD_REPEATS_REGION"/>
    <property type="match status" value="2"/>
</dbReference>
<dbReference type="UniPathway" id="UPA00988"/>
<evidence type="ECO:0000256" key="5">
    <source>
        <dbReference type="ARBA" id="ARBA00020267"/>
    </source>
</evidence>
<dbReference type="Pfam" id="PF00400">
    <property type="entry name" value="WD40"/>
    <property type="match status" value="7"/>
</dbReference>
<feature type="repeat" description="WD" evidence="11">
    <location>
        <begin position="177"/>
        <end position="212"/>
    </location>
</feature>
<gene>
    <name evidence="13" type="primary">ELP2</name>
</gene>
<evidence type="ECO:0000256" key="10">
    <source>
        <dbReference type="ARBA" id="ARBA00023242"/>
    </source>
</evidence>
<dbReference type="Gene3D" id="2.130.10.10">
    <property type="entry name" value="YVTN repeat-like/Quinoprotein amine dehydrogenase"/>
    <property type="match status" value="4"/>
</dbReference>
<dbReference type="InterPro" id="IPR036322">
    <property type="entry name" value="WD40_repeat_dom_sf"/>
</dbReference>
<dbReference type="InterPro" id="IPR011047">
    <property type="entry name" value="Quinoprotein_ADH-like_sf"/>
</dbReference>
<evidence type="ECO:0000256" key="1">
    <source>
        <dbReference type="ARBA" id="ARBA00004123"/>
    </source>
</evidence>
<dbReference type="InterPro" id="IPR037289">
    <property type="entry name" value="Elp2"/>
</dbReference>
<feature type="repeat" description="WD" evidence="11">
    <location>
        <begin position="54"/>
        <end position="100"/>
    </location>
</feature>
<dbReference type="FunFam" id="2.130.10.10:FF:000771">
    <property type="entry name" value="Elongator acetyltransferase complex subunit 2"/>
    <property type="match status" value="1"/>
</dbReference>
<feature type="repeat" description="WD" evidence="11">
    <location>
        <begin position="595"/>
        <end position="626"/>
    </location>
</feature>
<evidence type="ECO:0000313" key="13">
    <source>
        <dbReference type="RefSeq" id="XP_021566804.1"/>
    </source>
</evidence>
<dbReference type="InterPro" id="IPR001680">
    <property type="entry name" value="WD40_rpt"/>
</dbReference>
<dbReference type="InterPro" id="IPR015943">
    <property type="entry name" value="WD40/YVTN_repeat-like_dom_sf"/>
</dbReference>
<proteinExistence type="inferred from homology"/>
<accession>A0A3Q0DR98</accession>
<organism evidence="12 13">
    <name type="scientific">Carlito syrichta</name>
    <name type="common">Philippine tarsier</name>
    <name type="synonym">Tarsius syrichta</name>
    <dbReference type="NCBI Taxonomy" id="1868482"/>
    <lineage>
        <taxon>Eukaryota</taxon>
        <taxon>Metazoa</taxon>
        <taxon>Chordata</taxon>
        <taxon>Craniata</taxon>
        <taxon>Vertebrata</taxon>
        <taxon>Euteleostomi</taxon>
        <taxon>Mammalia</taxon>
        <taxon>Eutheria</taxon>
        <taxon>Euarchontoglires</taxon>
        <taxon>Primates</taxon>
        <taxon>Haplorrhini</taxon>
        <taxon>Tarsiiformes</taxon>
        <taxon>Tarsiidae</taxon>
        <taxon>Carlito</taxon>
    </lineage>
</organism>
<comment type="pathway">
    <text evidence="3">tRNA modification; 5-methoxycarbonylmethyl-2-thiouridine-tRNA biosynthesis.</text>
</comment>
<evidence type="ECO:0000256" key="3">
    <source>
        <dbReference type="ARBA" id="ARBA00005043"/>
    </source>
</evidence>
<dbReference type="PANTHER" id="PTHR44111:SF1">
    <property type="entry name" value="ELONGATOR COMPLEX PROTEIN 2"/>
    <property type="match status" value="1"/>
</dbReference>
<dbReference type="Proteomes" id="UP000189704">
    <property type="component" value="Unplaced"/>
</dbReference>
<dbReference type="GO" id="GO:0002098">
    <property type="term" value="P:tRNA wobble uridine modification"/>
    <property type="evidence" value="ECO:0007669"/>
    <property type="project" value="InterPro"/>
</dbReference>
<feature type="repeat" description="WD" evidence="11">
    <location>
        <begin position="314"/>
        <end position="345"/>
    </location>
</feature>
<comment type="similarity">
    <text evidence="4">Belongs to the WD repeat ELP2 family.</text>
</comment>
<sequence length="756" mass="84720">MVAPALETSHVFCCPNRVRGALSWSSGPGGLLAFGTSCSVVLYDPLKRVVVTNLNGHTARVNCIQWICKQDGSPSTELVSGGSDNQVIHWEIENNQLLKAVHLQGHEGPVYAVHAVHQRRASEAVLCTLIVSSASDSTVRLWSKKGSEVPVLACGDDDCRIHLFAQQDDQFQKVLFLCGHEDWIRGVEWASFGRDLFLASCSQDCLIRIWRLCIKLTSLETQDDDNIRLKENTFTIEKEGMKIAFAITLETVLAGHENWVNAVHWQPSFYKDGVLQQPMRLLSASMDKTMILWAPDEESGVWLEQREWTPEIVISGHFDGVQDLMWDPEGEFIITVGTDQTTRLFAPWKRKDQSQVTWHEIARPQIHGYDLKCLAMINRFQFVSGADEKVLRVFSAPRNFVENFCAITGQSLSHVLCNQGTDLPEGATVPALGLSNKAVFQGDIASQPSSEEELLTSTGFEYHQVAFQPSTFTEPPTEDHLLQNTLWPEVQKLYGHGYEIFCVACNNSKTLLASACKAAKKEHAAIILWNTASWKQVQNLVFHSLTVTQMAFSPNDKFLLAVSRDRTWSLWKRQDTISPEFDPVFSLFAFTNKITSVHSRIIWSCDWSPDSKYFFTGSRDKKVVVWGECDSSDDCIEHSIGPCSSVLDVGGSVTAVSICPVLSPSQRYVVAVGLECGKICLYTWKKTDQVPEINDWTHCVETNESQSHTLAIKKLCWKNCSGKTEQTEAEDAEWLHLASCGEDHTVKIHRVNRCAL</sequence>